<dbReference type="EMBL" id="ASSY01000008">
    <property type="protein sequence ID" value="EOS50931.1"/>
    <property type="molecule type" value="Genomic_DNA"/>
</dbReference>
<accession>R9KXJ4</accession>
<keyword evidence="1" id="KW-0812">Transmembrane</keyword>
<organism evidence="2 3">
    <name type="scientific">Adlercreutzia caecimuris B7</name>
    <dbReference type="NCBI Taxonomy" id="1235794"/>
    <lineage>
        <taxon>Bacteria</taxon>
        <taxon>Bacillati</taxon>
        <taxon>Actinomycetota</taxon>
        <taxon>Coriobacteriia</taxon>
        <taxon>Eggerthellales</taxon>
        <taxon>Eggerthellaceae</taxon>
        <taxon>Adlercreutzia</taxon>
    </lineage>
</organism>
<dbReference type="HOGENOM" id="CLU_2522326_0_0_11"/>
<evidence type="ECO:0000256" key="1">
    <source>
        <dbReference type="SAM" id="Phobius"/>
    </source>
</evidence>
<dbReference type="AlphaFoldDB" id="R9KXJ4"/>
<proteinExistence type="predicted"/>
<sequence length="84" mass="9186">MRKIEMPARGGSNRIPRRKVHRRPYATPEVYRIAGLRIKALARAAAPFLACLALLLAVWGYSIALWDTAYNVGLGASGAGHAQR</sequence>
<keyword evidence="3" id="KW-1185">Reference proteome</keyword>
<gene>
    <name evidence="2" type="ORF">C811_01348</name>
</gene>
<keyword evidence="1" id="KW-0472">Membrane</keyword>
<dbReference type="STRING" id="1235794.C811_01348"/>
<dbReference type="GeneID" id="82190867"/>
<protein>
    <submittedName>
        <fullName evidence="2">Uncharacterized protein</fullName>
    </submittedName>
</protein>
<keyword evidence="1" id="KW-1133">Transmembrane helix</keyword>
<feature type="transmembrane region" description="Helical" evidence="1">
    <location>
        <begin position="40"/>
        <end position="61"/>
    </location>
</feature>
<evidence type="ECO:0000313" key="2">
    <source>
        <dbReference type="EMBL" id="EOS50931.1"/>
    </source>
</evidence>
<comment type="caution">
    <text evidence="2">The sequence shown here is derived from an EMBL/GenBank/DDBJ whole genome shotgun (WGS) entry which is preliminary data.</text>
</comment>
<name>R9KXJ4_9ACTN</name>
<dbReference type="Proteomes" id="UP000014204">
    <property type="component" value="Unassembled WGS sequence"/>
</dbReference>
<reference evidence="2 3" key="1">
    <citation type="submission" date="2013-04" db="EMBL/GenBank/DDBJ databases">
        <title>The Genome Sequence of Enterorhabdus caecimuris B7.</title>
        <authorList>
            <consortium name="The Broad Institute Genomics Platform"/>
            <consortium name="The Broad Institute Genome Sequencing Center for Infectious Disease"/>
            <person name="Earl A."/>
            <person name="Xavier R."/>
            <person name="Elson C."/>
            <person name="Duck W."/>
            <person name="Walker B."/>
            <person name="Young S."/>
            <person name="Zeng Q."/>
            <person name="Gargeya S."/>
            <person name="Fitzgerald M."/>
            <person name="Haas B."/>
            <person name="Abouelleil A."/>
            <person name="Allen A.W."/>
            <person name="Alvarado L."/>
            <person name="Arachchi H.M."/>
            <person name="Berlin A.M."/>
            <person name="Chapman S.B."/>
            <person name="Gainer-Dewar J."/>
            <person name="Goldberg J."/>
            <person name="Griggs A."/>
            <person name="Gujja S."/>
            <person name="Hansen M."/>
            <person name="Howarth C."/>
            <person name="Imamovic A."/>
            <person name="Ireland A."/>
            <person name="Larimer J."/>
            <person name="McCowan C."/>
            <person name="Murphy C."/>
            <person name="Pearson M."/>
            <person name="Poon T.W."/>
            <person name="Priest M."/>
            <person name="Roberts A."/>
            <person name="Saif S."/>
            <person name="Shea T."/>
            <person name="Sisk P."/>
            <person name="Sykes S."/>
            <person name="Wortman J."/>
            <person name="Nusbaum C."/>
            <person name="Birren B."/>
        </authorList>
    </citation>
    <scope>NUCLEOTIDE SEQUENCE [LARGE SCALE GENOMIC DNA]</scope>
    <source>
        <strain evidence="2 3">B7</strain>
    </source>
</reference>
<evidence type="ECO:0000313" key="3">
    <source>
        <dbReference type="Proteomes" id="UP000014204"/>
    </source>
</evidence>
<dbReference type="RefSeq" id="WP_016309551.1">
    <property type="nucleotide sequence ID" value="NZ_KE159646.1"/>
</dbReference>